<dbReference type="InterPro" id="IPR011060">
    <property type="entry name" value="RibuloseP-bd_barrel"/>
</dbReference>
<keyword evidence="1" id="KW-0479">Metal-binding</keyword>
<proteinExistence type="predicted"/>
<dbReference type="AlphaFoldDB" id="A0A2H0RIE4"/>
<organism evidence="3 4">
    <name type="scientific">Candidatus Vogelbacteria bacterium CG10_big_fil_rev_8_21_14_0_10_45_14</name>
    <dbReference type="NCBI Taxonomy" id="1975042"/>
    <lineage>
        <taxon>Bacteria</taxon>
        <taxon>Candidatus Vogeliibacteriota</taxon>
    </lineage>
</organism>
<comment type="caution">
    <text evidence="3">The sequence shown here is derived from an EMBL/GenBank/DDBJ whole genome shotgun (WGS) entry which is preliminary data.</text>
</comment>
<dbReference type="Proteomes" id="UP000230833">
    <property type="component" value="Unassembled WGS sequence"/>
</dbReference>
<dbReference type="GO" id="GO:0016857">
    <property type="term" value="F:racemase and epimerase activity, acting on carbohydrates and derivatives"/>
    <property type="evidence" value="ECO:0007669"/>
    <property type="project" value="InterPro"/>
</dbReference>
<dbReference type="Pfam" id="PF00834">
    <property type="entry name" value="Ribul_P_3_epim"/>
    <property type="match status" value="1"/>
</dbReference>
<dbReference type="InterPro" id="IPR000056">
    <property type="entry name" value="Ribul_P_3_epim-like"/>
</dbReference>
<dbReference type="Gene3D" id="3.20.20.70">
    <property type="entry name" value="Aldolase class I"/>
    <property type="match status" value="1"/>
</dbReference>
<accession>A0A2H0RIE4</accession>
<name>A0A2H0RIE4_9BACT</name>
<dbReference type="InterPro" id="IPR013785">
    <property type="entry name" value="Aldolase_TIM"/>
</dbReference>
<reference evidence="3 4" key="1">
    <citation type="submission" date="2017-09" db="EMBL/GenBank/DDBJ databases">
        <title>Depth-based differentiation of microbial function through sediment-hosted aquifers and enrichment of novel symbionts in the deep terrestrial subsurface.</title>
        <authorList>
            <person name="Probst A.J."/>
            <person name="Ladd B."/>
            <person name="Jarett J.K."/>
            <person name="Geller-Mcgrath D.E."/>
            <person name="Sieber C.M."/>
            <person name="Emerson J.B."/>
            <person name="Anantharaman K."/>
            <person name="Thomas B.C."/>
            <person name="Malmstrom R."/>
            <person name="Stieglmeier M."/>
            <person name="Klingl A."/>
            <person name="Woyke T."/>
            <person name="Ryan C.M."/>
            <person name="Banfield J.F."/>
        </authorList>
    </citation>
    <scope>NUCLEOTIDE SEQUENCE [LARGE SCALE GENOMIC DNA]</scope>
    <source>
        <strain evidence="3">CG10_big_fil_rev_8_21_14_0_10_45_14</strain>
    </source>
</reference>
<dbReference type="GO" id="GO:0005975">
    <property type="term" value="P:carbohydrate metabolic process"/>
    <property type="evidence" value="ECO:0007669"/>
    <property type="project" value="InterPro"/>
</dbReference>
<dbReference type="GO" id="GO:0046872">
    <property type="term" value="F:metal ion binding"/>
    <property type="evidence" value="ECO:0007669"/>
    <property type="project" value="UniProtKB-KW"/>
</dbReference>
<protein>
    <recommendedName>
        <fullName evidence="5">Ribulose-phosphate 3-epimerase</fullName>
    </recommendedName>
</protein>
<evidence type="ECO:0008006" key="5">
    <source>
        <dbReference type="Google" id="ProtNLM"/>
    </source>
</evidence>
<dbReference type="PANTHER" id="PTHR11749">
    <property type="entry name" value="RIBULOSE-5-PHOSPHATE-3-EPIMERASE"/>
    <property type="match status" value="1"/>
</dbReference>
<evidence type="ECO:0000313" key="3">
    <source>
        <dbReference type="EMBL" id="PIR46332.1"/>
    </source>
</evidence>
<evidence type="ECO:0000313" key="4">
    <source>
        <dbReference type="Proteomes" id="UP000230833"/>
    </source>
</evidence>
<evidence type="ECO:0000256" key="1">
    <source>
        <dbReference type="ARBA" id="ARBA00022723"/>
    </source>
</evidence>
<sequence>MYNIGMGKIIPTIMASDIADLENKYSLVSEFVDEIQIDVMDGLFIDAKSWNEPSDLVEATWLTLPFELHLMIKEPERTISKWLATGAERIIIHIESTRDLTSIFEMARTIGTEIALGINIETPLSVLSKWLGMISTVQLMGIRNIGHQGEPFEMIIKERITELKKMAPHVIIAVDGGVSEETIPLLLEAGASRLAVGSAIFNSGDISMTISKLNSLILQKND</sequence>
<dbReference type="EMBL" id="PCYL01000046">
    <property type="protein sequence ID" value="PIR46332.1"/>
    <property type="molecule type" value="Genomic_DNA"/>
</dbReference>
<gene>
    <name evidence="3" type="ORF">COV07_04295</name>
</gene>
<evidence type="ECO:0000256" key="2">
    <source>
        <dbReference type="ARBA" id="ARBA00023235"/>
    </source>
</evidence>
<dbReference type="SUPFAM" id="SSF51366">
    <property type="entry name" value="Ribulose-phoshate binding barrel"/>
    <property type="match status" value="1"/>
</dbReference>
<keyword evidence="2" id="KW-0413">Isomerase</keyword>